<keyword evidence="3" id="KW-1185">Reference proteome</keyword>
<evidence type="ECO:0000256" key="1">
    <source>
        <dbReference type="SAM" id="MobiDB-lite"/>
    </source>
</evidence>
<protein>
    <submittedName>
        <fullName evidence="2">Uncharacterized protein</fullName>
    </submittedName>
</protein>
<dbReference type="AlphaFoldDB" id="A0AAV7NDF5"/>
<dbReference type="EMBL" id="JANPWB010000012">
    <property type="protein sequence ID" value="KAJ1113212.1"/>
    <property type="molecule type" value="Genomic_DNA"/>
</dbReference>
<name>A0AAV7NDF5_PLEWA</name>
<reference evidence="2" key="1">
    <citation type="journal article" date="2022" name="bioRxiv">
        <title>Sequencing and chromosome-scale assembly of the giantPleurodeles waltlgenome.</title>
        <authorList>
            <person name="Brown T."/>
            <person name="Elewa A."/>
            <person name="Iarovenko S."/>
            <person name="Subramanian E."/>
            <person name="Araus A.J."/>
            <person name="Petzold A."/>
            <person name="Susuki M."/>
            <person name="Suzuki K.-i.T."/>
            <person name="Hayashi T."/>
            <person name="Toyoda A."/>
            <person name="Oliveira C."/>
            <person name="Osipova E."/>
            <person name="Leigh N.D."/>
            <person name="Simon A."/>
            <person name="Yun M.H."/>
        </authorList>
    </citation>
    <scope>NUCLEOTIDE SEQUENCE</scope>
    <source>
        <strain evidence="2">20211129_DDA</strain>
        <tissue evidence="2">Liver</tissue>
    </source>
</reference>
<proteinExistence type="predicted"/>
<gene>
    <name evidence="2" type="ORF">NDU88_001467</name>
</gene>
<sequence length="157" mass="17728">MLFTPANWGTSSLAPDVGEVNKWAGLVWRQQFPAERYNRESGVFYFHAAIRRKRACGLRRLLGIRRRNKIGDESEKTHVVCGAALRPDTSETHGETGTPGARVWKKKKKQRKTRFGKTEVSTEAPREDYQIKQVTRNEGTPRPPPTGPGRQACNSPL</sequence>
<evidence type="ECO:0000313" key="3">
    <source>
        <dbReference type="Proteomes" id="UP001066276"/>
    </source>
</evidence>
<feature type="compositionally biased region" description="Basic residues" evidence="1">
    <location>
        <begin position="103"/>
        <end position="115"/>
    </location>
</feature>
<evidence type="ECO:0000313" key="2">
    <source>
        <dbReference type="EMBL" id="KAJ1113212.1"/>
    </source>
</evidence>
<feature type="region of interest" description="Disordered" evidence="1">
    <location>
        <begin position="83"/>
        <end position="157"/>
    </location>
</feature>
<dbReference type="Proteomes" id="UP001066276">
    <property type="component" value="Chromosome 8"/>
</dbReference>
<accession>A0AAV7NDF5</accession>
<comment type="caution">
    <text evidence="2">The sequence shown here is derived from an EMBL/GenBank/DDBJ whole genome shotgun (WGS) entry which is preliminary data.</text>
</comment>
<organism evidence="2 3">
    <name type="scientific">Pleurodeles waltl</name>
    <name type="common">Iberian ribbed newt</name>
    <dbReference type="NCBI Taxonomy" id="8319"/>
    <lineage>
        <taxon>Eukaryota</taxon>
        <taxon>Metazoa</taxon>
        <taxon>Chordata</taxon>
        <taxon>Craniata</taxon>
        <taxon>Vertebrata</taxon>
        <taxon>Euteleostomi</taxon>
        <taxon>Amphibia</taxon>
        <taxon>Batrachia</taxon>
        <taxon>Caudata</taxon>
        <taxon>Salamandroidea</taxon>
        <taxon>Salamandridae</taxon>
        <taxon>Pleurodelinae</taxon>
        <taxon>Pleurodeles</taxon>
    </lineage>
</organism>